<dbReference type="InterPro" id="IPR038379">
    <property type="entry name" value="SecE_sf"/>
</dbReference>
<comment type="subcellular location">
    <subcellularLocation>
        <location evidence="8">Cell membrane</location>
        <topology evidence="8">Single-pass membrane protein</topology>
    </subcellularLocation>
    <subcellularLocation>
        <location evidence="1">Membrane</location>
    </subcellularLocation>
</comment>
<dbReference type="HAMAP" id="MF_00422">
    <property type="entry name" value="SecE"/>
    <property type="match status" value="1"/>
</dbReference>
<accession>A0A0F3N7J1</accession>
<keyword evidence="2 8" id="KW-0813">Transport</keyword>
<dbReference type="Pfam" id="PF00584">
    <property type="entry name" value="SecE"/>
    <property type="match status" value="1"/>
</dbReference>
<organism evidence="9 10">
    <name type="scientific">Anaplasma phagocytophilum str. NCH-1</name>
    <dbReference type="NCBI Taxonomy" id="1359161"/>
    <lineage>
        <taxon>Bacteria</taxon>
        <taxon>Pseudomonadati</taxon>
        <taxon>Pseudomonadota</taxon>
        <taxon>Alphaproteobacteria</taxon>
        <taxon>Rickettsiales</taxon>
        <taxon>Anaplasmataceae</taxon>
        <taxon>Anaplasma</taxon>
        <taxon>phagocytophilum group</taxon>
    </lineage>
</organism>
<keyword evidence="3 8" id="KW-0812">Transmembrane</keyword>
<reference evidence="9 10" key="1">
    <citation type="submission" date="2015-01" db="EMBL/GenBank/DDBJ databases">
        <title>Genome Sequencing of Rickettsiales.</title>
        <authorList>
            <person name="Daugherty S.C."/>
            <person name="Su Q."/>
            <person name="Abolude K."/>
            <person name="Beier-Sexton M."/>
            <person name="Carlyon J.A."/>
            <person name="Carter R."/>
            <person name="Day N.P."/>
            <person name="Dumler S.J."/>
            <person name="Dyachenko V."/>
            <person name="Godinez A."/>
            <person name="Kurtti T.J."/>
            <person name="Lichay M."/>
            <person name="Mullins K.E."/>
            <person name="Ott S."/>
            <person name="Pappas-Brown V."/>
            <person name="Paris D.H."/>
            <person name="Patel P."/>
            <person name="Richards A.L."/>
            <person name="Sadzewicz L."/>
            <person name="Sears K."/>
            <person name="Seidman D."/>
            <person name="Sengamalay N."/>
            <person name="Stenos J."/>
            <person name="Tallon L.J."/>
            <person name="Vincent G."/>
            <person name="Fraser C.M."/>
            <person name="Munderloh U."/>
            <person name="Dunning-Hotopp J.C."/>
        </authorList>
    </citation>
    <scope>NUCLEOTIDE SEQUENCE [LARGE SCALE GENOMIC DNA]</scope>
    <source>
        <strain evidence="9 10">NCH-1</strain>
    </source>
</reference>
<proteinExistence type="inferred from homology"/>
<dbReference type="InterPro" id="IPR001901">
    <property type="entry name" value="Translocase_SecE/Sec61-g"/>
</dbReference>
<dbReference type="GO" id="GO:0005886">
    <property type="term" value="C:plasma membrane"/>
    <property type="evidence" value="ECO:0007669"/>
    <property type="project" value="UniProtKB-SubCell"/>
</dbReference>
<dbReference type="EMBL" id="LANT01000009">
    <property type="protein sequence ID" value="KJV62904.1"/>
    <property type="molecule type" value="Genomic_DNA"/>
</dbReference>
<dbReference type="Gene3D" id="1.20.5.1030">
    <property type="entry name" value="Preprotein translocase secy subunit"/>
    <property type="match status" value="1"/>
</dbReference>
<dbReference type="GO" id="GO:0065002">
    <property type="term" value="P:intracellular protein transmembrane transport"/>
    <property type="evidence" value="ECO:0007669"/>
    <property type="project" value="UniProtKB-UniRule"/>
</dbReference>
<evidence type="ECO:0000313" key="9">
    <source>
        <dbReference type="EMBL" id="KJV62904.1"/>
    </source>
</evidence>
<keyword evidence="7 8" id="KW-0472">Membrane</keyword>
<sequence length="69" mass="7774">MVAMIGSFAKFLLDVKQEVYQVSWASRKEVLVFLLVVILTVALSSVLFSCVDFVFLRLVKVMLGVIYEA</sequence>
<feature type="transmembrane region" description="Helical" evidence="8">
    <location>
        <begin position="30"/>
        <end position="56"/>
    </location>
</feature>
<dbReference type="GO" id="GO:0043952">
    <property type="term" value="P:protein transport by the Sec complex"/>
    <property type="evidence" value="ECO:0007669"/>
    <property type="project" value="UniProtKB-UniRule"/>
</dbReference>
<evidence type="ECO:0000256" key="1">
    <source>
        <dbReference type="ARBA" id="ARBA00004370"/>
    </source>
</evidence>
<evidence type="ECO:0000256" key="8">
    <source>
        <dbReference type="HAMAP-Rule" id="MF_00422"/>
    </source>
</evidence>
<evidence type="ECO:0000256" key="4">
    <source>
        <dbReference type="ARBA" id="ARBA00022927"/>
    </source>
</evidence>
<gene>
    <name evidence="8 9" type="primary">secE</name>
    <name evidence="9" type="ORF">EPHNCH_1378</name>
</gene>
<evidence type="ECO:0000256" key="6">
    <source>
        <dbReference type="ARBA" id="ARBA00023010"/>
    </source>
</evidence>
<keyword evidence="4 8" id="KW-0653">Protein transport</keyword>
<dbReference type="GO" id="GO:0008320">
    <property type="term" value="F:protein transmembrane transporter activity"/>
    <property type="evidence" value="ECO:0007669"/>
    <property type="project" value="UniProtKB-UniRule"/>
</dbReference>
<evidence type="ECO:0000256" key="7">
    <source>
        <dbReference type="ARBA" id="ARBA00023136"/>
    </source>
</evidence>
<dbReference type="GO" id="GO:0006605">
    <property type="term" value="P:protein targeting"/>
    <property type="evidence" value="ECO:0007669"/>
    <property type="project" value="UniProtKB-UniRule"/>
</dbReference>
<dbReference type="AlphaFoldDB" id="A0A0F3N7J1"/>
<dbReference type="PATRIC" id="fig|1359161.3.peg.1567"/>
<comment type="caution">
    <text evidence="9">The sequence shown here is derived from an EMBL/GenBank/DDBJ whole genome shotgun (WGS) entry which is preliminary data.</text>
</comment>
<keyword evidence="8" id="KW-1003">Cell membrane</keyword>
<evidence type="ECO:0000256" key="5">
    <source>
        <dbReference type="ARBA" id="ARBA00022989"/>
    </source>
</evidence>
<evidence type="ECO:0000313" key="10">
    <source>
        <dbReference type="Proteomes" id="UP000033754"/>
    </source>
</evidence>
<protein>
    <recommendedName>
        <fullName evidence="8">Protein translocase subunit SecE</fullName>
    </recommendedName>
</protein>
<dbReference type="GO" id="GO:0009306">
    <property type="term" value="P:protein secretion"/>
    <property type="evidence" value="ECO:0007669"/>
    <property type="project" value="UniProtKB-UniRule"/>
</dbReference>
<keyword evidence="5 8" id="KW-1133">Transmembrane helix</keyword>
<name>A0A0F3N7J1_ANAPH</name>
<comment type="subunit">
    <text evidence="8">Component of the Sec protein translocase complex. Heterotrimer consisting of SecY, SecE and SecG subunits. The heterotrimers can form oligomers, although 1 heterotrimer is thought to be able to translocate proteins. Interacts with the ribosome. Interacts with SecDF, and other proteins may be involved. Interacts with SecA.</text>
</comment>
<dbReference type="InterPro" id="IPR005807">
    <property type="entry name" value="SecE_bac"/>
</dbReference>
<evidence type="ECO:0000256" key="2">
    <source>
        <dbReference type="ARBA" id="ARBA00022448"/>
    </source>
</evidence>
<evidence type="ECO:0000256" key="3">
    <source>
        <dbReference type="ARBA" id="ARBA00022692"/>
    </source>
</evidence>
<dbReference type="NCBIfam" id="TIGR00964">
    <property type="entry name" value="secE_bact"/>
    <property type="match status" value="1"/>
</dbReference>
<keyword evidence="6 8" id="KW-0811">Translocation</keyword>
<dbReference type="Proteomes" id="UP000033754">
    <property type="component" value="Unassembled WGS sequence"/>
</dbReference>
<comment type="similarity">
    <text evidence="8">Belongs to the SecE/SEC61-gamma family.</text>
</comment>
<comment type="function">
    <text evidence="8">Essential subunit of the Sec protein translocation channel SecYEG. Clamps together the 2 halves of SecY. May contact the channel plug during translocation.</text>
</comment>